<accession>A0AAN9TR87</accession>
<reference evidence="1 2" key="1">
    <citation type="submission" date="2024-03" db="EMBL/GenBank/DDBJ databases">
        <title>Adaptation during the transition from Ophiocordyceps entomopathogen to insect associate is accompanied by gene loss and intensified selection.</title>
        <authorList>
            <person name="Ward C.M."/>
            <person name="Onetto C.A."/>
            <person name="Borneman A.R."/>
        </authorList>
    </citation>
    <scope>NUCLEOTIDE SEQUENCE [LARGE SCALE GENOMIC DNA]</scope>
    <source>
        <strain evidence="1">AWRI1</strain>
        <tissue evidence="1">Single Adult Female</tissue>
    </source>
</reference>
<dbReference type="AlphaFoldDB" id="A0AAN9TR87"/>
<protein>
    <submittedName>
        <fullName evidence="1">Uncharacterized protein</fullName>
    </submittedName>
</protein>
<name>A0AAN9TR87_9HEMI</name>
<proteinExistence type="predicted"/>
<keyword evidence="2" id="KW-1185">Reference proteome</keyword>
<evidence type="ECO:0000313" key="1">
    <source>
        <dbReference type="EMBL" id="KAK7580246.1"/>
    </source>
</evidence>
<dbReference type="Proteomes" id="UP001367676">
    <property type="component" value="Unassembled WGS sequence"/>
</dbReference>
<organism evidence="1 2">
    <name type="scientific">Parthenolecanium corni</name>
    <dbReference type="NCBI Taxonomy" id="536013"/>
    <lineage>
        <taxon>Eukaryota</taxon>
        <taxon>Metazoa</taxon>
        <taxon>Ecdysozoa</taxon>
        <taxon>Arthropoda</taxon>
        <taxon>Hexapoda</taxon>
        <taxon>Insecta</taxon>
        <taxon>Pterygota</taxon>
        <taxon>Neoptera</taxon>
        <taxon>Paraneoptera</taxon>
        <taxon>Hemiptera</taxon>
        <taxon>Sternorrhyncha</taxon>
        <taxon>Coccoidea</taxon>
        <taxon>Coccidae</taxon>
        <taxon>Parthenolecanium</taxon>
    </lineage>
</organism>
<gene>
    <name evidence="1" type="ORF">V9T40_000875</name>
</gene>
<evidence type="ECO:0000313" key="2">
    <source>
        <dbReference type="Proteomes" id="UP001367676"/>
    </source>
</evidence>
<sequence>MQGYYDVGVVKTDTDPLQRQEECANRFRGAEAFAKVFIGGRYDRCAAAAVSEGTLAGCGNEVKSESAGLENMECDVTKVK</sequence>
<comment type="caution">
    <text evidence="1">The sequence shown here is derived from an EMBL/GenBank/DDBJ whole genome shotgun (WGS) entry which is preliminary data.</text>
</comment>
<dbReference type="EMBL" id="JBBCAQ010000034">
    <property type="protein sequence ID" value="KAK7580246.1"/>
    <property type="molecule type" value="Genomic_DNA"/>
</dbReference>